<proteinExistence type="predicted"/>
<sequence>MPSVCNLRDSISSCISKLGGGGNLMSCLGDVLENKLLLGMKVLTCIDCCCWR</sequence>
<evidence type="ECO:0000313" key="1">
    <source>
        <dbReference type="EMBL" id="JAD31040.1"/>
    </source>
</evidence>
<dbReference type="EMBL" id="GBRH01266855">
    <property type="protein sequence ID" value="JAD31040.1"/>
    <property type="molecule type" value="Transcribed_RNA"/>
</dbReference>
<reference evidence="1" key="2">
    <citation type="journal article" date="2015" name="Data Brief">
        <title>Shoot transcriptome of the giant reed, Arundo donax.</title>
        <authorList>
            <person name="Barrero R.A."/>
            <person name="Guerrero F.D."/>
            <person name="Moolhuijzen P."/>
            <person name="Goolsby J.A."/>
            <person name="Tidwell J."/>
            <person name="Bellgard S.E."/>
            <person name="Bellgard M.I."/>
        </authorList>
    </citation>
    <scope>NUCLEOTIDE SEQUENCE</scope>
    <source>
        <tissue evidence="1">Shoot tissue taken approximately 20 cm above the soil surface</tissue>
    </source>
</reference>
<reference evidence="1" key="1">
    <citation type="submission" date="2014-09" db="EMBL/GenBank/DDBJ databases">
        <authorList>
            <person name="Magalhaes I.L.F."/>
            <person name="Oliveira U."/>
            <person name="Santos F.R."/>
            <person name="Vidigal T.H.D.A."/>
            <person name="Brescovit A.D."/>
            <person name="Santos A.J."/>
        </authorList>
    </citation>
    <scope>NUCLEOTIDE SEQUENCE</scope>
    <source>
        <tissue evidence="1">Shoot tissue taken approximately 20 cm above the soil surface</tissue>
    </source>
</reference>
<accession>A0A0A9TL57</accession>
<dbReference type="AlphaFoldDB" id="A0A0A9TL57"/>
<protein>
    <submittedName>
        <fullName evidence="1">Uncharacterized protein</fullName>
    </submittedName>
</protein>
<organism evidence="1">
    <name type="scientific">Arundo donax</name>
    <name type="common">Giant reed</name>
    <name type="synonym">Donax arundinaceus</name>
    <dbReference type="NCBI Taxonomy" id="35708"/>
    <lineage>
        <taxon>Eukaryota</taxon>
        <taxon>Viridiplantae</taxon>
        <taxon>Streptophyta</taxon>
        <taxon>Embryophyta</taxon>
        <taxon>Tracheophyta</taxon>
        <taxon>Spermatophyta</taxon>
        <taxon>Magnoliopsida</taxon>
        <taxon>Liliopsida</taxon>
        <taxon>Poales</taxon>
        <taxon>Poaceae</taxon>
        <taxon>PACMAD clade</taxon>
        <taxon>Arundinoideae</taxon>
        <taxon>Arundineae</taxon>
        <taxon>Arundo</taxon>
    </lineage>
</organism>
<name>A0A0A9TL57_ARUDO</name>